<reference evidence="3" key="2">
    <citation type="submission" date="2015-01" db="EMBL/GenBank/DDBJ databases">
        <title>Evolutionary Origins and Diversification of the Mycorrhizal Mutualists.</title>
        <authorList>
            <consortium name="DOE Joint Genome Institute"/>
            <consortium name="Mycorrhizal Genomics Consortium"/>
            <person name="Kohler A."/>
            <person name="Kuo A."/>
            <person name="Nagy L.G."/>
            <person name="Floudas D."/>
            <person name="Copeland A."/>
            <person name="Barry K.W."/>
            <person name="Cichocki N."/>
            <person name="Veneault-Fourrey C."/>
            <person name="LaButti K."/>
            <person name="Lindquist E.A."/>
            <person name="Lipzen A."/>
            <person name="Lundell T."/>
            <person name="Morin E."/>
            <person name="Murat C."/>
            <person name="Riley R."/>
            <person name="Ohm R."/>
            <person name="Sun H."/>
            <person name="Tunlid A."/>
            <person name="Henrissat B."/>
            <person name="Grigoriev I.V."/>
            <person name="Hibbett D.S."/>
            <person name="Martin F."/>
        </authorList>
    </citation>
    <scope>NUCLEOTIDE SEQUENCE [LARGE SCALE GENOMIC DNA]</scope>
    <source>
        <strain evidence="3">441</strain>
    </source>
</reference>
<protein>
    <submittedName>
        <fullName evidence="2">Uncharacterized protein</fullName>
    </submittedName>
</protein>
<dbReference type="OrthoDB" id="10668595at2759"/>
<evidence type="ECO:0000313" key="3">
    <source>
        <dbReference type="Proteomes" id="UP000054018"/>
    </source>
</evidence>
<feature type="transmembrane region" description="Helical" evidence="1">
    <location>
        <begin position="6"/>
        <end position="23"/>
    </location>
</feature>
<accession>A0A0C9Z3X9</accession>
<gene>
    <name evidence="2" type="ORF">PISMIDRAFT_235784</name>
</gene>
<keyword evidence="1" id="KW-0812">Transmembrane</keyword>
<dbReference type="Proteomes" id="UP000054018">
    <property type="component" value="Unassembled WGS sequence"/>
</dbReference>
<reference evidence="2 3" key="1">
    <citation type="submission" date="2014-04" db="EMBL/GenBank/DDBJ databases">
        <authorList>
            <consortium name="DOE Joint Genome Institute"/>
            <person name="Kuo A."/>
            <person name="Kohler A."/>
            <person name="Costa M.D."/>
            <person name="Nagy L.G."/>
            <person name="Floudas D."/>
            <person name="Copeland A."/>
            <person name="Barry K.W."/>
            <person name="Cichocki N."/>
            <person name="Veneault-Fourrey C."/>
            <person name="LaButti K."/>
            <person name="Lindquist E.A."/>
            <person name="Lipzen A."/>
            <person name="Lundell T."/>
            <person name="Morin E."/>
            <person name="Murat C."/>
            <person name="Sun H."/>
            <person name="Tunlid A."/>
            <person name="Henrissat B."/>
            <person name="Grigoriev I.V."/>
            <person name="Hibbett D.S."/>
            <person name="Martin F."/>
            <person name="Nordberg H.P."/>
            <person name="Cantor M.N."/>
            <person name="Hua S.X."/>
        </authorList>
    </citation>
    <scope>NUCLEOTIDE SEQUENCE [LARGE SCALE GENOMIC DNA]</scope>
    <source>
        <strain evidence="2 3">441</strain>
    </source>
</reference>
<organism evidence="2 3">
    <name type="scientific">Pisolithus microcarpus 441</name>
    <dbReference type="NCBI Taxonomy" id="765257"/>
    <lineage>
        <taxon>Eukaryota</taxon>
        <taxon>Fungi</taxon>
        <taxon>Dikarya</taxon>
        <taxon>Basidiomycota</taxon>
        <taxon>Agaricomycotina</taxon>
        <taxon>Agaricomycetes</taxon>
        <taxon>Agaricomycetidae</taxon>
        <taxon>Boletales</taxon>
        <taxon>Sclerodermatineae</taxon>
        <taxon>Pisolithaceae</taxon>
        <taxon>Pisolithus</taxon>
    </lineage>
</organism>
<keyword evidence="1" id="KW-1133">Transmembrane helix</keyword>
<dbReference type="EMBL" id="KN833838">
    <property type="protein sequence ID" value="KIK17122.1"/>
    <property type="molecule type" value="Genomic_DNA"/>
</dbReference>
<dbReference type="AlphaFoldDB" id="A0A0C9Z3X9"/>
<keyword evidence="1" id="KW-0472">Membrane</keyword>
<sequence>MGGVVSTWSVFISFLVLLAPLFMNRRFVLSPHLLRGETFFRQMKNTRVTSTSWSARSSFSMSQRHLLPFRAFRLAPGPYPGGYTYSLHTSPCWDWPSNGSTSSLTVTLMLEQAGPHHALFSSPSLMYR</sequence>
<name>A0A0C9Z3X9_9AGAM</name>
<keyword evidence="3" id="KW-1185">Reference proteome</keyword>
<evidence type="ECO:0000313" key="2">
    <source>
        <dbReference type="EMBL" id="KIK17122.1"/>
    </source>
</evidence>
<evidence type="ECO:0000256" key="1">
    <source>
        <dbReference type="SAM" id="Phobius"/>
    </source>
</evidence>
<proteinExistence type="predicted"/>
<dbReference type="HOGENOM" id="CLU_1960437_0_0_1"/>